<evidence type="ECO:0000256" key="6">
    <source>
        <dbReference type="ARBA" id="ARBA00040453"/>
    </source>
</evidence>
<keyword evidence="4" id="KW-0677">Repeat</keyword>
<comment type="similarity">
    <text evidence="5">Belongs to the WD repeat MORG1 family.</text>
</comment>
<dbReference type="PROSITE" id="PS50294">
    <property type="entry name" value="WD_REPEATS_REGION"/>
    <property type="match status" value="2"/>
</dbReference>
<keyword evidence="3 8" id="KW-0853">WD repeat</keyword>
<evidence type="ECO:0000313" key="9">
    <source>
        <dbReference type="Proteomes" id="UP000695000"/>
    </source>
</evidence>
<reference evidence="10" key="1">
    <citation type="submission" date="2025-08" db="UniProtKB">
        <authorList>
            <consortium name="RefSeq"/>
        </authorList>
    </citation>
    <scope>IDENTIFICATION</scope>
    <source>
        <tissue evidence="10">Whole Larva</tissue>
    </source>
</reference>
<dbReference type="PROSITE" id="PS00678">
    <property type="entry name" value="WD_REPEATS_1"/>
    <property type="match status" value="1"/>
</dbReference>
<evidence type="ECO:0000256" key="8">
    <source>
        <dbReference type="PROSITE-ProRule" id="PRU00221"/>
    </source>
</evidence>
<accession>A0ABM1MJY8</accession>
<evidence type="ECO:0000313" key="10">
    <source>
        <dbReference type="RefSeq" id="XP_017774888.1"/>
    </source>
</evidence>
<evidence type="ECO:0000256" key="2">
    <source>
        <dbReference type="ARBA" id="ARBA00022490"/>
    </source>
</evidence>
<feature type="repeat" description="WD" evidence="8">
    <location>
        <begin position="5"/>
        <end position="46"/>
    </location>
</feature>
<name>A0ABM1MJY8_NICVS</name>
<dbReference type="InterPro" id="IPR020472">
    <property type="entry name" value="WD40_PAC1"/>
</dbReference>
<keyword evidence="9" id="KW-1185">Reference proteome</keyword>
<keyword evidence="2" id="KW-0963">Cytoplasm</keyword>
<evidence type="ECO:0000256" key="3">
    <source>
        <dbReference type="ARBA" id="ARBA00022574"/>
    </source>
</evidence>
<dbReference type="PROSITE" id="PS50082">
    <property type="entry name" value="WD_REPEATS_2"/>
    <property type="match status" value="2"/>
</dbReference>
<dbReference type="Pfam" id="PF00400">
    <property type="entry name" value="WD40"/>
    <property type="match status" value="3"/>
</dbReference>
<organism evidence="9 10">
    <name type="scientific">Nicrophorus vespilloides</name>
    <name type="common">Boreal carrion beetle</name>
    <dbReference type="NCBI Taxonomy" id="110193"/>
    <lineage>
        <taxon>Eukaryota</taxon>
        <taxon>Metazoa</taxon>
        <taxon>Ecdysozoa</taxon>
        <taxon>Arthropoda</taxon>
        <taxon>Hexapoda</taxon>
        <taxon>Insecta</taxon>
        <taxon>Pterygota</taxon>
        <taxon>Neoptera</taxon>
        <taxon>Endopterygota</taxon>
        <taxon>Coleoptera</taxon>
        <taxon>Polyphaga</taxon>
        <taxon>Staphyliniformia</taxon>
        <taxon>Silphidae</taxon>
        <taxon>Nicrophorinae</taxon>
        <taxon>Nicrophorus</taxon>
    </lineage>
</organism>
<dbReference type="Gene3D" id="2.130.10.10">
    <property type="entry name" value="YVTN repeat-like/Quinoprotein amine dehydrogenase"/>
    <property type="match status" value="1"/>
</dbReference>
<dbReference type="PANTHER" id="PTHR22842:SF3">
    <property type="entry name" value="WD REPEAT DOMAIN-CONTAINING PROTEIN 83"/>
    <property type="match status" value="1"/>
</dbReference>
<proteinExistence type="inferred from homology"/>
<protein>
    <recommendedName>
        <fullName evidence="6">WD repeat domain-containing protein 83</fullName>
    </recommendedName>
    <alternativeName>
        <fullName evidence="7">Mitogen-activated protein kinase organizer 1</fullName>
    </alternativeName>
</protein>
<dbReference type="PRINTS" id="PR00320">
    <property type="entry name" value="GPROTEINBRPT"/>
</dbReference>
<evidence type="ECO:0000256" key="4">
    <source>
        <dbReference type="ARBA" id="ARBA00022737"/>
    </source>
</evidence>
<dbReference type="SUPFAM" id="SSF50978">
    <property type="entry name" value="WD40 repeat-like"/>
    <property type="match status" value="1"/>
</dbReference>
<dbReference type="RefSeq" id="XP_017774888.1">
    <property type="nucleotide sequence ID" value="XM_017919399.1"/>
</dbReference>
<feature type="repeat" description="WD" evidence="8">
    <location>
        <begin position="47"/>
        <end position="88"/>
    </location>
</feature>
<dbReference type="Proteomes" id="UP000695000">
    <property type="component" value="Unplaced"/>
</dbReference>
<evidence type="ECO:0000256" key="5">
    <source>
        <dbReference type="ARBA" id="ARBA00038145"/>
    </source>
</evidence>
<evidence type="ECO:0000256" key="1">
    <source>
        <dbReference type="ARBA" id="ARBA00004496"/>
    </source>
</evidence>
<comment type="subcellular location">
    <subcellularLocation>
        <location evidence="1">Cytoplasm</location>
    </subcellularLocation>
</comment>
<dbReference type="InterPro" id="IPR051980">
    <property type="entry name" value="WD_repeat_MORG1"/>
</dbReference>
<dbReference type="SMART" id="SM00320">
    <property type="entry name" value="WD40"/>
    <property type="match status" value="6"/>
</dbReference>
<dbReference type="InterPro" id="IPR036322">
    <property type="entry name" value="WD40_repeat_dom_sf"/>
</dbReference>
<dbReference type="InterPro" id="IPR001680">
    <property type="entry name" value="WD40_rpt"/>
</dbReference>
<dbReference type="PANTHER" id="PTHR22842">
    <property type="entry name" value="WD40 REPEAT PROTEIN"/>
    <property type="match status" value="1"/>
</dbReference>
<dbReference type="InterPro" id="IPR015943">
    <property type="entry name" value="WD40/YVTN_repeat-like_dom_sf"/>
</dbReference>
<dbReference type="InterPro" id="IPR019775">
    <property type="entry name" value="WD40_repeat_CS"/>
</dbReference>
<evidence type="ECO:0000256" key="7">
    <source>
        <dbReference type="ARBA" id="ARBA00042222"/>
    </source>
</evidence>
<dbReference type="GeneID" id="108561457"/>
<gene>
    <name evidence="10" type="primary">LOC108561457</name>
</gene>
<sequence>MLKIYGGHGNEVLDAAGSNDNSQIISGSADKSVITWDVSTGAPLRRLRGHASGITCVKYNEESSVGISGSLDNTVMIWDLKSRRQEPVQILNQAKDCINSIQVTDHEILTGSVDCSIRRYDIRNRKLHSDFIGAPIMSVNYTSDGQCIVVGSSDDTVRLIDKNTGEMLGEYLGHKTEDLNVESALLASDNHILSGSVTGELWCWDLVSGKVVKRFEHTIKKVLNSVSTHPVKDVVLTASVNTIKLWEVSEIKEDS</sequence>